<dbReference type="Gene3D" id="3.20.170.20">
    <property type="entry name" value="Protein of unknown function DUF952"/>
    <property type="match status" value="1"/>
</dbReference>
<dbReference type="Pfam" id="PF06108">
    <property type="entry name" value="DUF952"/>
    <property type="match status" value="1"/>
</dbReference>
<comment type="caution">
    <text evidence="1">The sequence shown here is derived from an EMBL/GenBank/DDBJ whole genome shotgun (WGS) entry which is preliminary data.</text>
</comment>
<protein>
    <submittedName>
        <fullName evidence="1">Uncharacterized protein (DUF952 family)</fullName>
    </submittedName>
</protein>
<dbReference type="InterPro" id="IPR009297">
    <property type="entry name" value="DUF952"/>
</dbReference>
<accession>A0A4V6PVE0</accession>
<keyword evidence="2" id="KW-1185">Reference proteome</keyword>
<reference evidence="1 2" key="1">
    <citation type="submission" date="2019-03" db="EMBL/GenBank/DDBJ databases">
        <title>Genomic Encyclopedia of Type Strains, Phase IV (KMG-IV): sequencing the most valuable type-strain genomes for metagenomic binning, comparative biology and taxonomic classification.</title>
        <authorList>
            <person name="Goeker M."/>
        </authorList>
    </citation>
    <scope>NUCLEOTIDE SEQUENCE [LARGE SCALE GENOMIC DNA]</scope>
    <source>
        <strain evidence="1 2">DSM 102969</strain>
    </source>
</reference>
<dbReference type="Proteomes" id="UP000294547">
    <property type="component" value="Unassembled WGS sequence"/>
</dbReference>
<dbReference type="AlphaFoldDB" id="A0A4V6PVE0"/>
<dbReference type="SUPFAM" id="SSF56399">
    <property type="entry name" value="ADP-ribosylation"/>
    <property type="match status" value="1"/>
</dbReference>
<dbReference type="OrthoDB" id="9799937at2"/>
<name>A0A4V6PVE0_9HYPH</name>
<sequence>MQDRVVYKIAPRALWAEAEHTGIFRGSPVDHADGFIHFSSTTQVVETANRHYAGLDDLLLVAVDTARLGDGLRWEPSRGGALFPHLYGDLPLDAVLSVRPLPLGADGRHAFPPLEDPA</sequence>
<dbReference type="PANTHER" id="PTHR34129:SF1">
    <property type="entry name" value="DUF952 DOMAIN-CONTAINING PROTEIN"/>
    <property type="match status" value="1"/>
</dbReference>
<organism evidence="1 2">
    <name type="scientific">Oharaeibacter diazotrophicus</name>
    <dbReference type="NCBI Taxonomy" id="1920512"/>
    <lineage>
        <taxon>Bacteria</taxon>
        <taxon>Pseudomonadati</taxon>
        <taxon>Pseudomonadota</taxon>
        <taxon>Alphaproteobacteria</taxon>
        <taxon>Hyphomicrobiales</taxon>
        <taxon>Pleomorphomonadaceae</taxon>
        <taxon>Oharaeibacter</taxon>
    </lineage>
</organism>
<evidence type="ECO:0000313" key="1">
    <source>
        <dbReference type="EMBL" id="TDP82538.1"/>
    </source>
</evidence>
<dbReference type="RefSeq" id="WP_126539161.1">
    <property type="nucleotide sequence ID" value="NZ_BSPM01000007.1"/>
</dbReference>
<dbReference type="PANTHER" id="PTHR34129">
    <property type="entry name" value="BLR1139 PROTEIN"/>
    <property type="match status" value="1"/>
</dbReference>
<evidence type="ECO:0000313" key="2">
    <source>
        <dbReference type="Proteomes" id="UP000294547"/>
    </source>
</evidence>
<proteinExistence type="predicted"/>
<gene>
    <name evidence="1" type="ORF">EDD54_3807</name>
</gene>
<dbReference type="EMBL" id="SNXY01000010">
    <property type="protein sequence ID" value="TDP82538.1"/>
    <property type="molecule type" value="Genomic_DNA"/>
</dbReference>